<dbReference type="KEGG" id="ppr:PBPRB1465"/>
<sequence>MQQTFNKVCLNKTKKEAYSGLRLPVMNSSRISGVSSPASSRRFSSATISFWSSREGIGNSGSCVRFSGTLRFRSSCMFNLFIRFNHCDQYTTNPRQKT</sequence>
<organism evidence="1 2">
    <name type="scientific">Photobacterium profundum (strain SS9)</name>
    <dbReference type="NCBI Taxonomy" id="298386"/>
    <lineage>
        <taxon>Bacteria</taxon>
        <taxon>Pseudomonadati</taxon>
        <taxon>Pseudomonadota</taxon>
        <taxon>Gammaproteobacteria</taxon>
        <taxon>Vibrionales</taxon>
        <taxon>Vibrionaceae</taxon>
        <taxon>Photobacterium</taxon>
    </lineage>
</organism>
<dbReference type="Proteomes" id="UP000000593">
    <property type="component" value="Chromosome 2"/>
</dbReference>
<gene>
    <name evidence="1" type="ordered locus">PBPRB1465</name>
</gene>
<evidence type="ECO:0000313" key="2">
    <source>
        <dbReference type="Proteomes" id="UP000000593"/>
    </source>
</evidence>
<accession>Q6LH99</accession>
<proteinExistence type="predicted"/>
<dbReference type="EMBL" id="CR378679">
    <property type="protein sequence ID" value="CAG23331.1"/>
    <property type="molecule type" value="Genomic_DNA"/>
</dbReference>
<reference evidence="2" key="1">
    <citation type="journal article" date="2005" name="Science">
        <title>Life at depth: Photobacterium profundum genome sequence and expression analysis.</title>
        <authorList>
            <person name="Vezzi A."/>
            <person name="Campanaro S."/>
            <person name="D'Angelo M."/>
            <person name="Simonato F."/>
            <person name="Vitulo N."/>
            <person name="Lauro F.M."/>
            <person name="Cestaro A."/>
            <person name="Malacrida G."/>
            <person name="Simionati B."/>
            <person name="Cannata N."/>
            <person name="Romualdi C."/>
            <person name="Bartlett D.H."/>
            <person name="Valle G."/>
        </authorList>
    </citation>
    <scope>NUCLEOTIDE SEQUENCE [LARGE SCALE GENOMIC DNA]</scope>
    <source>
        <strain evidence="2">ATCC BAA-1253 / SS9</strain>
    </source>
</reference>
<evidence type="ECO:0000313" key="1">
    <source>
        <dbReference type="EMBL" id="CAG23331.1"/>
    </source>
</evidence>
<dbReference type="HOGENOM" id="CLU_2331287_0_0_6"/>
<name>Q6LH99_PHOPR</name>
<keyword evidence="2" id="KW-1185">Reference proteome</keyword>
<dbReference type="AlphaFoldDB" id="Q6LH99"/>
<protein>
    <submittedName>
        <fullName evidence="1">Uncharacterized protein</fullName>
    </submittedName>
</protein>